<dbReference type="PANTHER" id="PTHR30381:SF0">
    <property type="entry name" value="FLAGELLAR P-RING PROTEIN"/>
    <property type="match status" value="1"/>
</dbReference>
<dbReference type="NCBIfam" id="NF003676">
    <property type="entry name" value="PRK05303.1"/>
    <property type="match status" value="1"/>
</dbReference>
<evidence type="ECO:0000256" key="5">
    <source>
        <dbReference type="HAMAP-Rule" id="MF_00416"/>
    </source>
</evidence>
<dbReference type="AlphaFoldDB" id="A0A5A8F5H5"/>
<keyword evidence="6" id="KW-0969">Cilium</keyword>
<keyword evidence="7" id="KW-1185">Reference proteome</keyword>
<dbReference type="GO" id="GO:0009428">
    <property type="term" value="C:bacterial-type flagellum basal body, distal rod, P ring"/>
    <property type="evidence" value="ECO:0007669"/>
    <property type="project" value="InterPro"/>
</dbReference>
<keyword evidence="4 5" id="KW-0975">Bacterial flagellum</keyword>
<comment type="function">
    <text evidence="1 5">Assembles around the rod to form the L-ring and probably protects the motor/basal body from shearing forces during rotation.</text>
</comment>
<accession>A0A5A8F5H5</accession>
<evidence type="ECO:0000256" key="1">
    <source>
        <dbReference type="ARBA" id="ARBA00002591"/>
    </source>
</evidence>
<dbReference type="HAMAP" id="MF_00416">
    <property type="entry name" value="FlgI"/>
    <property type="match status" value="1"/>
</dbReference>
<evidence type="ECO:0000256" key="3">
    <source>
        <dbReference type="ARBA" id="ARBA00022729"/>
    </source>
</evidence>
<keyword evidence="6" id="KW-0966">Cell projection</keyword>
<comment type="subunit">
    <text evidence="5">The basal body constitutes a major portion of the flagellar organelle and consists of four rings (L,P,S, and M) mounted on a central rod.</text>
</comment>
<protein>
    <recommendedName>
        <fullName evidence="5">Flagellar P-ring protein</fullName>
    </recommendedName>
    <alternativeName>
        <fullName evidence="5">Basal body P-ring protein</fullName>
    </alternativeName>
</protein>
<comment type="similarity">
    <text evidence="5">Belongs to the FlgI family.</text>
</comment>
<keyword evidence="6" id="KW-0282">Flagellum</keyword>
<name>A0A5A8F5H5_9BACT</name>
<gene>
    <name evidence="5" type="primary">flgI</name>
    <name evidence="6" type="ORF">FHQ18_02125</name>
</gene>
<evidence type="ECO:0000256" key="2">
    <source>
        <dbReference type="ARBA" id="ARBA00004117"/>
    </source>
</evidence>
<dbReference type="Proteomes" id="UP000322876">
    <property type="component" value="Unassembled WGS sequence"/>
</dbReference>
<dbReference type="OrthoDB" id="9786431at2"/>
<comment type="caution">
    <text evidence="6">The sequence shown here is derived from an EMBL/GenBank/DDBJ whole genome shotgun (WGS) entry which is preliminary data.</text>
</comment>
<evidence type="ECO:0000313" key="6">
    <source>
        <dbReference type="EMBL" id="KAA0258765.1"/>
    </source>
</evidence>
<reference evidence="6 7" key="1">
    <citation type="submission" date="2019-06" db="EMBL/GenBank/DDBJ databases">
        <title>Genomic insights into carbon and energy metabolism of Deferribacter autotrophicus revealed new metabolic traits in the phylum Deferribacteres.</title>
        <authorList>
            <person name="Slobodkin A.I."/>
            <person name="Slobodkina G.B."/>
            <person name="Allioux M."/>
            <person name="Alain K."/>
            <person name="Jebbar M."/>
            <person name="Shadrin V."/>
            <person name="Kublanov I.V."/>
            <person name="Toshchakov S.V."/>
            <person name="Bonch-Osmolovskaya E.A."/>
        </authorList>
    </citation>
    <scope>NUCLEOTIDE SEQUENCE [LARGE SCALE GENOMIC DNA]</scope>
    <source>
        <strain evidence="6 7">SL50</strain>
    </source>
</reference>
<dbReference type="GO" id="GO:0005198">
    <property type="term" value="F:structural molecule activity"/>
    <property type="evidence" value="ECO:0007669"/>
    <property type="project" value="InterPro"/>
</dbReference>
<dbReference type="RefSeq" id="WP_149265525.1">
    <property type="nucleotide sequence ID" value="NZ_VFJB01000003.1"/>
</dbReference>
<evidence type="ECO:0000256" key="4">
    <source>
        <dbReference type="ARBA" id="ARBA00023143"/>
    </source>
</evidence>
<evidence type="ECO:0000313" key="7">
    <source>
        <dbReference type="Proteomes" id="UP000322876"/>
    </source>
</evidence>
<comment type="subcellular location">
    <subcellularLocation>
        <location evidence="2 5">Bacterial flagellum basal body</location>
    </subcellularLocation>
</comment>
<dbReference type="InterPro" id="IPR001782">
    <property type="entry name" value="Flag_FlgI"/>
</dbReference>
<dbReference type="PANTHER" id="PTHR30381">
    <property type="entry name" value="FLAGELLAR P-RING PERIPLASMIC PROTEIN FLGI"/>
    <property type="match status" value="1"/>
</dbReference>
<organism evidence="6 7">
    <name type="scientific">Deferribacter autotrophicus</name>
    <dbReference type="NCBI Taxonomy" id="500465"/>
    <lineage>
        <taxon>Bacteria</taxon>
        <taxon>Pseudomonadati</taxon>
        <taxon>Deferribacterota</taxon>
        <taxon>Deferribacteres</taxon>
        <taxon>Deferribacterales</taxon>
        <taxon>Deferribacteraceae</taxon>
        <taxon>Deferribacter</taxon>
    </lineage>
</organism>
<sequence>MRVRFLAIIIALFFTYNVYALVKIREIAKVSGIRDNQLIGYGLVVGLNGTGDKSGTEFTIQSLVNMLDRMGITVDKKKVKVKNVAAVMVTAKLPPFAKAGTRVDVTVSSIGDAKSLEGGTLLMTPLAGPDGKIYAVAQGPLSVGGLNVSAGGGGTVKNHPTVGRIPNGAMVEKEIPFSLDQDYITLAFERDSISDLVKAKNVINSFFKTNIAMVDSPKTIKVFVPENYRDNFYDFLDKVLRLEIDPEPSSKVVVDERTGTIVMGSDVRISTVAVSHGNLTIKITDTVEISQPEPFTRGQTAVVRQKDVEVKEEDARLMVIPEGVRISDLVKALNSLGVSPRDLIAILQAIKAAGALQGELEII</sequence>
<dbReference type="Pfam" id="PF02119">
    <property type="entry name" value="FlgI"/>
    <property type="match status" value="1"/>
</dbReference>
<dbReference type="PRINTS" id="PR01010">
    <property type="entry name" value="FLGPRINGFLGI"/>
</dbReference>
<dbReference type="EMBL" id="VFJB01000003">
    <property type="protein sequence ID" value="KAA0258765.1"/>
    <property type="molecule type" value="Genomic_DNA"/>
</dbReference>
<dbReference type="GO" id="GO:0071973">
    <property type="term" value="P:bacterial-type flagellum-dependent cell motility"/>
    <property type="evidence" value="ECO:0007669"/>
    <property type="project" value="InterPro"/>
</dbReference>
<proteinExistence type="inferred from homology"/>
<keyword evidence="3" id="KW-0732">Signal</keyword>
<dbReference type="GO" id="GO:0030288">
    <property type="term" value="C:outer membrane-bounded periplasmic space"/>
    <property type="evidence" value="ECO:0007669"/>
    <property type="project" value="InterPro"/>
</dbReference>